<dbReference type="AlphaFoldDB" id="M1AWP8"/>
<reference evidence="2" key="2">
    <citation type="submission" date="2015-06" db="UniProtKB">
        <authorList>
            <consortium name="EnsemblPlants"/>
        </authorList>
    </citation>
    <scope>IDENTIFICATION</scope>
    <source>
        <strain evidence="2">DM1-3 516 R44</strain>
    </source>
</reference>
<gene>
    <name evidence="2" type="primary">LOC102589512</name>
</gene>
<dbReference type="InterPro" id="IPR008965">
    <property type="entry name" value="CBM2/CBM3_carb-bd_dom_sf"/>
</dbReference>
<dbReference type="PANTHER" id="PTHR33239">
    <property type="entry name" value="CELLULOSE-BINDING DOMAIN-CONTAINING PROTEIN-RELATED"/>
    <property type="match status" value="1"/>
</dbReference>
<proteinExistence type="predicted"/>
<dbReference type="EnsemblPlants" id="PGSC0003DMT400032027">
    <property type="protein sequence ID" value="PGSC0003DMT400032027"/>
    <property type="gene ID" value="PGSC0003DMG400012288"/>
</dbReference>
<dbReference type="SUPFAM" id="SSF49384">
    <property type="entry name" value="Carbohydrate-binding domain"/>
    <property type="match status" value="1"/>
</dbReference>
<protein>
    <submittedName>
        <fullName evidence="2">Endo-beta-1,4-D-glucanase</fullName>
    </submittedName>
</protein>
<dbReference type="HOGENOM" id="CLU_2214691_0_0_1"/>
<sequence>MESNQHVYFAANAHVTIQQKATSSWALNGKTYYRYSAVVTNKSGKTVKNLKLSIVKLYGPLWGLTKYGNSFIFPAWLNSLPAGKSLEFVYIHTASPAIVSVSSYTLV</sequence>
<dbReference type="InterPro" id="IPR019028">
    <property type="entry name" value="CBM_49"/>
</dbReference>
<dbReference type="OrthoDB" id="10257085at2759"/>
<dbReference type="ExpressionAtlas" id="M1AWP8">
    <property type="expression patterns" value="baseline and differential"/>
</dbReference>
<dbReference type="Proteomes" id="UP000011115">
    <property type="component" value="Unassembled WGS sequence"/>
</dbReference>
<feature type="domain" description="Carbohydrate binding" evidence="1">
    <location>
        <begin position="15"/>
        <end position="95"/>
    </location>
</feature>
<evidence type="ECO:0000313" key="2">
    <source>
        <dbReference type="EnsemblPlants" id="PGSC0003DMT400032027"/>
    </source>
</evidence>
<organism evidence="2 3">
    <name type="scientific">Solanum tuberosum</name>
    <name type="common">Potato</name>
    <dbReference type="NCBI Taxonomy" id="4113"/>
    <lineage>
        <taxon>Eukaryota</taxon>
        <taxon>Viridiplantae</taxon>
        <taxon>Streptophyta</taxon>
        <taxon>Embryophyta</taxon>
        <taxon>Tracheophyta</taxon>
        <taxon>Spermatophyta</taxon>
        <taxon>Magnoliopsida</taxon>
        <taxon>eudicotyledons</taxon>
        <taxon>Gunneridae</taxon>
        <taxon>Pentapetalae</taxon>
        <taxon>asterids</taxon>
        <taxon>lamiids</taxon>
        <taxon>Solanales</taxon>
        <taxon>Solanaceae</taxon>
        <taxon>Solanoideae</taxon>
        <taxon>Solaneae</taxon>
        <taxon>Solanum</taxon>
    </lineage>
</organism>
<dbReference type="Pfam" id="PF09478">
    <property type="entry name" value="CBM49"/>
    <property type="match status" value="1"/>
</dbReference>
<dbReference type="InterPro" id="IPR052879">
    <property type="entry name" value="Dd_Spore_Germination_Stalk"/>
</dbReference>
<dbReference type="SMART" id="SM01063">
    <property type="entry name" value="CBM49"/>
    <property type="match status" value="1"/>
</dbReference>
<dbReference type="Gramene" id="PGSC0003DMT400032027">
    <property type="protein sequence ID" value="PGSC0003DMT400032027"/>
    <property type="gene ID" value="PGSC0003DMG400012288"/>
</dbReference>
<accession>M1AWP8</accession>
<dbReference type="GO" id="GO:0030246">
    <property type="term" value="F:carbohydrate binding"/>
    <property type="evidence" value="ECO:0007669"/>
    <property type="project" value="InterPro"/>
</dbReference>
<keyword evidence="3" id="KW-1185">Reference proteome</keyword>
<evidence type="ECO:0000313" key="3">
    <source>
        <dbReference type="Proteomes" id="UP000011115"/>
    </source>
</evidence>
<evidence type="ECO:0000259" key="1">
    <source>
        <dbReference type="SMART" id="SM01063"/>
    </source>
</evidence>
<reference evidence="3" key="1">
    <citation type="journal article" date="2011" name="Nature">
        <title>Genome sequence and analysis of the tuber crop potato.</title>
        <authorList>
            <consortium name="The Potato Genome Sequencing Consortium"/>
        </authorList>
    </citation>
    <scope>NUCLEOTIDE SEQUENCE [LARGE SCALE GENOMIC DNA]</scope>
    <source>
        <strain evidence="3">cv. DM1-3 516 R44</strain>
    </source>
</reference>
<name>M1AWP8_SOLTU</name>